<accession>A0ABS5ZMK2</accession>
<keyword evidence="2" id="KW-1185">Reference proteome</keyword>
<organism evidence="1 2">
    <name type="scientific">Acidithiobacillus concretivorus</name>
    <dbReference type="NCBI Taxonomy" id="3063952"/>
    <lineage>
        <taxon>Bacteria</taxon>
        <taxon>Pseudomonadati</taxon>
        <taxon>Pseudomonadota</taxon>
        <taxon>Acidithiobacillia</taxon>
        <taxon>Acidithiobacillales</taxon>
        <taxon>Acidithiobacillaceae</taxon>
        <taxon>Acidithiobacillus</taxon>
    </lineage>
</organism>
<dbReference type="InterPro" id="IPR027417">
    <property type="entry name" value="P-loop_NTPase"/>
</dbReference>
<dbReference type="RefSeq" id="WP_215862744.1">
    <property type="nucleotide sequence ID" value="NZ_JABELD010000017.1"/>
</dbReference>
<sequence>MQDDGKILWFVKKRQLYATMRKPSIHKKVATCMTVTSLKKRPLSSEASLQNPLVIITIGVTASGKSTWAQQMQKKYSTLDIAIIQTPEASARNQTQWLNTVKAALHHAVIILDGKNLDDAQFCWDIQTLRALGVKGVVIQYFAPESLFVLLSRSKGVGGEQIRHELQTIQSQAHYLNLLDAEGYTSD</sequence>
<evidence type="ECO:0000313" key="2">
    <source>
        <dbReference type="Proteomes" id="UP001197028"/>
    </source>
</evidence>
<dbReference type="SUPFAM" id="SSF52540">
    <property type="entry name" value="P-loop containing nucleoside triphosphate hydrolases"/>
    <property type="match status" value="1"/>
</dbReference>
<gene>
    <name evidence="1" type="ORF">HJG40_02555</name>
</gene>
<dbReference type="Gene3D" id="3.40.50.300">
    <property type="entry name" value="P-loop containing nucleotide triphosphate hydrolases"/>
    <property type="match status" value="1"/>
</dbReference>
<dbReference type="EMBL" id="JABELD010000017">
    <property type="protein sequence ID" value="MBU2737705.1"/>
    <property type="molecule type" value="Genomic_DNA"/>
</dbReference>
<proteinExistence type="predicted"/>
<dbReference type="Proteomes" id="UP001197028">
    <property type="component" value="Unassembled WGS sequence"/>
</dbReference>
<name>A0ABS5ZMK2_9PROT</name>
<protein>
    <recommendedName>
        <fullName evidence="3">ATP-binding protein</fullName>
    </recommendedName>
</protein>
<comment type="caution">
    <text evidence="1">The sequence shown here is derived from an EMBL/GenBank/DDBJ whole genome shotgun (WGS) entry which is preliminary data.</text>
</comment>
<evidence type="ECO:0008006" key="3">
    <source>
        <dbReference type="Google" id="ProtNLM"/>
    </source>
</evidence>
<evidence type="ECO:0000313" key="1">
    <source>
        <dbReference type="EMBL" id="MBU2737705.1"/>
    </source>
</evidence>
<reference evidence="1 2" key="1">
    <citation type="journal article" date="2021" name="ISME J.">
        <title>Genomic evolution of the class Acidithiobacillia: deep-branching Proteobacteria living in extreme acidic conditions.</title>
        <authorList>
            <person name="Moya-Beltran A."/>
            <person name="Beard S."/>
            <person name="Rojas-Villalobos C."/>
            <person name="Issotta F."/>
            <person name="Gallardo Y."/>
            <person name="Ulloa R."/>
            <person name="Giaveno A."/>
            <person name="Degli Esposti M."/>
            <person name="Johnson D.B."/>
            <person name="Quatrini R."/>
        </authorList>
    </citation>
    <scope>NUCLEOTIDE SEQUENCE [LARGE SCALE GENOMIC DNA]</scope>
    <source>
        <strain evidence="1 2">ATCC 19703</strain>
    </source>
</reference>